<organism evidence="2 3">
    <name type="scientific">Tritonibacter aquimaris</name>
    <dbReference type="NCBI Taxonomy" id="2663379"/>
    <lineage>
        <taxon>Bacteria</taxon>
        <taxon>Pseudomonadati</taxon>
        <taxon>Pseudomonadota</taxon>
        <taxon>Alphaproteobacteria</taxon>
        <taxon>Rhodobacterales</taxon>
        <taxon>Paracoccaceae</taxon>
        <taxon>Tritonibacter</taxon>
    </lineage>
</organism>
<dbReference type="AlphaFoldDB" id="A0A844B1M9"/>
<dbReference type="InterPro" id="IPR001036">
    <property type="entry name" value="Acrflvin-R"/>
</dbReference>
<dbReference type="SUPFAM" id="SSF82714">
    <property type="entry name" value="Multidrug efflux transporter AcrB TolC docking domain, DN and DC subdomains"/>
    <property type="match status" value="2"/>
</dbReference>
<dbReference type="PANTHER" id="PTHR32063">
    <property type="match status" value="1"/>
</dbReference>
<dbReference type="Gene3D" id="3.30.70.1440">
    <property type="entry name" value="Multidrug efflux transporter AcrB pore domain"/>
    <property type="match status" value="1"/>
</dbReference>
<protein>
    <submittedName>
        <fullName evidence="2">MMPL family transporter</fullName>
    </submittedName>
</protein>
<comment type="caution">
    <text evidence="2">The sequence shown here is derived from an EMBL/GenBank/DDBJ whole genome shotgun (WGS) entry which is preliminary data.</text>
</comment>
<gene>
    <name evidence="2" type="ORF">GG681_16465</name>
</gene>
<dbReference type="SUPFAM" id="SSF82866">
    <property type="entry name" value="Multidrug efflux transporter AcrB transmembrane domain"/>
    <property type="match status" value="2"/>
</dbReference>
<feature type="transmembrane region" description="Helical" evidence="1">
    <location>
        <begin position="343"/>
        <end position="368"/>
    </location>
</feature>
<dbReference type="PRINTS" id="PR00702">
    <property type="entry name" value="ACRIFLAVINRP"/>
</dbReference>
<dbReference type="GO" id="GO:0042910">
    <property type="term" value="F:xenobiotic transmembrane transporter activity"/>
    <property type="evidence" value="ECO:0007669"/>
    <property type="project" value="TreeGrafter"/>
</dbReference>
<feature type="transmembrane region" description="Helical" evidence="1">
    <location>
        <begin position="433"/>
        <end position="456"/>
    </location>
</feature>
<feature type="transmembrane region" description="Helical" evidence="1">
    <location>
        <begin position="462"/>
        <end position="482"/>
    </location>
</feature>
<keyword evidence="1" id="KW-1133">Transmembrane helix</keyword>
<dbReference type="Gene3D" id="3.30.70.1320">
    <property type="entry name" value="Multidrug efflux transporter AcrB pore domain like"/>
    <property type="match status" value="1"/>
</dbReference>
<dbReference type="Gene3D" id="3.30.2090.10">
    <property type="entry name" value="Multidrug efflux transporter AcrB TolC docking domain, DN and DC subdomains"/>
    <property type="match status" value="2"/>
</dbReference>
<evidence type="ECO:0000256" key="1">
    <source>
        <dbReference type="SAM" id="Phobius"/>
    </source>
</evidence>
<feature type="transmembrane region" description="Helical" evidence="1">
    <location>
        <begin position="971"/>
        <end position="991"/>
    </location>
</feature>
<keyword evidence="3" id="KW-1185">Reference proteome</keyword>
<keyword evidence="1" id="KW-0472">Membrane</keyword>
<name>A0A844B1M9_9RHOB</name>
<keyword evidence="1" id="KW-0812">Transmembrane</keyword>
<feature type="transmembrane region" description="Helical" evidence="1">
    <location>
        <begin position="874"/>
        <end position="893"/>
    </location>
</feature>
<evidence type="ECO:0000313" key="2">
    <source>
        <dbReference type="EMBL" id="MQY44242.1"/>
    </source>
</evidence>
<feature type="transmembrane region" description="Helical" evidence="1">
    <location>
        <begin position="1003"/>
        <end position="1033"/>
    </location>
</feature>
<dbReference type="SUPFAM" id="SSF82693">
    <property type="entry name" value="Multidrug efflux transporter AcrB pore domain, PN1, PN2, PC1 and PC2 subdomains"/>
    <property type="match status" value="2"/>
</dbReference>
<dbReference type="PANTHER" id="PTHR32063:SF33">
    <property type="entry name" value="RND SUPERFAMILY EFFLUX PUMP PERMEASE COMPONENT"/>
    <property type="match status" value="1"/>
</dbReference>
<dbReference type="Gene3D" id="3.30.70.1430">
    <property type="entry name" value="Multidrug efflux transporter AcrB pore domain"/>
    <property type="match status" value="2"/>
</dbReference>
<feature type="transmembrane region" description="Helical" evidence="1">
    <location>
        <begin position="926"/>
        <end position="950"/>
    </location>
</feature>
<reference evidence="2 3" key="1">
    <citation type="submission" date="2019-10" db="EMBL/GenBank/DDBJ databases">
        <title>Epibacterium sp. nov., isolated from seawater.</title>
        <authorList>
            <person name="Zhang X."/>
            <person name="Li N."/>
        </authorList>
    </citation>
    <scope>NUCLEOTIDE SEQUENCE [LARGE SCALE GENOMIC DNA]</scope>
    <source>
        <strain evidence="2 3">SM1969</strain>
    </source>
</reference>
<dbReference type="EMBL" id="WIXK01000012">
    <property type="protein sequence ID" value="MQY44242.1"/>
    <property type="molecule type" value="Genomic_DNA"/>
</dbReference>
<dbReference type="Pfam" id="PF00873">
    <property type="entry name" value="ACR_tran"/>
    <property type="match status" value="1"/>
</dbReference>
<sequence>MSGPVRSEGWIGWFARNSVAANLLMLTILAMGLITGIGMRTETFPADPPRNVTVSVSFNGASPEDAEEGAAVKVEQALNGLQGVEKIISAITSLSAEIIVRGLPDYPMEQLKSDVKDRVDAITSFPAQMESTTISLEQEERHVLYVQLLGGQDHATLKEAAYRVRQALLDLPTVSKVTTEGSHASEITVQLDEAQLRAFGLSFEEVAQAVQGQSISLSGGTLEAENGSLSLQSRNQAYFGRDLLQTRIRVDPDGGAVRLLDVAHVTDGYAEGQLLSIYNGVPSIRLGVQLLGKDSITQTADAVLQKLEELQAAPWLPQDVTLHSWQNEAELIRDRLTLMSRNALTGMVLVFVMLALFLDVRVAFWVAVGIPVSFAGALYVMGPTAFDYSLNGLTTFGFIITLGIVVDDAIVTGENIYARKRADGGGVETAIRGALEVATPATFGVLTTVAAFYPLATISGDFSGAFKMIAVVVICCLLFSLVESRFILPAHLAHLDVSPRPKSTMLARQWQYLQSQIECAMQWVIQRLYLPVLRIALAHQLQAVMVFVACFLFALGLMAQGIVRTDFFPDQDSTQVHMDVTFDSGSSPARTRETATFFEASLLKVVQELEAEHSLQEPLVTNYYVSSTQAEKLMISVNMIARVKRPFGSRELVERWRAAAGMPAGVRQLQVFSDDESVEDLRFGLSSADPGETTAAMKSLQRALRETAGIYDILTDLDNETLELSFELLPEGAALGLTNREVISQVRNAVFGYEIQRVQRGSEEVQIRIQYPKHQRDSLSDLRRMHLRTPAGGTVPLDTVVRLKQRETLQELKRINGSRTLEISAKVDKEQISVNDVVAQLQSKVFAQLKQKYSGLNVSVSGEAAQEEEATSQLSNGFVLGLLLIYALLAIPLKSYSQPFIIMLAIPFGIVGAVLGHLITGHAVSLLSFFGILALSGVVVNDSLVLVSRYRAARDEGLALKEALLDAGSSRFRAVMLTSVTTFAGLLPLVTETSEQAQMLIPMAVSLAFGVLFATLITLIFVPVLLCLSAGLFGNGQGARRGEA</sequence>
<dbReference type="GO" id="GO:0005886">
    <property type="term" value="C:plasma membrane"/>
    <property type="evidence" value="ECO:0007669"/>
    <property type="project" value="TreeGrafter"/>
</dbReference>
<dbReference type="Gene3D" id="1.20.1640.10">
    <property type="entry name" value="Multidrug efflux transporter AcrB transmembrane domain"/>
    <property type="match status" value="2"/>
</dbReference>
<proteinExistence type="predicted"/>
<feature type="transmembrane region" description="Helical" evidence="1">
    <location>
        <begin position="388"/>
        <end position="412"/>
    </location>
</feature>
<dbReference type="Proteomes" id="UP000436694">
    <property type="component" value="Unassembled WGS sequence"/>
</dbReference>
<feature type="transmembrane region" description="Helical" evidence="1">
    <location>
        <begin position="543"/>
        <end position="563"/>
    </location>
</feature>
<feature type="transmembrane region" description="Helical" evidence="1">
    <location>
        <begin position="20"/>
        <end position="39"/>
    </location>
</feature>
<accession>A0A844B1M9</accession>
<dbReference type="InterPro" id="IPR027463">
    <property type="entry name" value="AcrB_DN_DC_subdom"/>
</dbReference>
<evidence type="ECO:0000313" key="3">
    <source>
        <dbReference type="Proteomes" id="UP000436694"/>
    </source>
</evidence>
<feature type="transmembrane region" description="Helical" evidence="1">
    <location>
        <begin position="900"/>
        <end position="920"/>
    </location>
</feature>
<dbReference type="RefSeq" id="WP_153549137.1">
    <property type="nucleotide sequence ID" value="NZ_WIXK01000012.1"/>
</dbReference>